<dbReference type="Gene3D" id="3.60.40.10">
    <property type="entry name" value="PPM-type phosphatase domain"/>
    <property type="match status" value="1"/>
</dbReference>
<evidence type="ECO:0000313" key="3">
    <source>
        <dbReference type="EMBL" id="AFY30491.1"/>
    </source>
</evidence>
<organism evidence="3 4">
    <name type="scientific">Cyanobium gracile (strain ATCC 27147 / PCC 6307)</name>
    <dbReference type="NCBI Taxonomy" id="292564"/>
    <lineage>
        <taxon>Bacteria</taxon>
        <taxon>Bacillati</taxon>
        <taxon>Cyanobacteriota</taxon>
        <taxon>Cyanophyceae</taxon>
        <taxon>Synechococcales</taxon>
        <taxon>Prochlorococcaceae</taxon>
        <taxon>Cyanobium</taxon>
    </lineage>
</organism>
<dbReference type="CDD" id="cd00038">
    <property type="entry name" value="CAP_ED"/>
    <property type="match status" value="1"/>
</dbReference>
<dbReference type="PANTHER" id="PTHR43156:SF2">
    <property type="entry name" value="STAGE II SPORULATION PROTEIN E"/>
    <property type="match status" value="1"/>
</dbReference>
<dbReference type="GO" id="GO:0016791">
    <property type="term" value="F:phosphatase activity"/>
    <property type="evidence" value="ECO:0007669"/>
    <property type="project" value="TreeGrafter"/>
</dbReference>
<protein>
    <submittedName>
        <fullName evidence="3">Serine phosphatase RsbU, regulator of sigma subunit</fullName>
    </submittedName>
</protein>
<feature type="domain" description="Cyclic nucleotide-binding" evidence="2">
    <location>
        <begin position="24"/>
        <end position="143"/>
    </location>
</feature>
<dbReference type="SUPFAM" id="SSF51206">
    <property type="entry name" value="cAMP-binding domain-like"/>
    <property type="match status" value="1"/>
</dbReference>
<dbReference type="eggNOG" id="COG2208">
    <property type="taxonomic scope" value="Bacteria"/>
</dbReference>
<dbReference type="InterPro" id="IPR052016">
    <property type="entry name" value="Bact_Sigma-Reg"/>
</dbReference>
<gene>
    <name evidence="3" type="ordered locus">Cyagr_3431</name>
</gene>
<reference evidence="4" key="1">
    <citation type="journal article" date="2013" name="Proc. Natl. Acad. Sci. U.S.A.">
        <title>Improving the coverage of the cyanobacterial phylum using diversity-driven genome sequencing.</title>
        <authorList>
            <person name="Shih P.M."/>
            <person name="Wu D."/>
            <person name="Latifi A."/>
            <person name="Axen S.D."/>
            <person name="Fewer D.P."/>
            <person name="Talla E."/>
            <person name="Calteau A."/>
            <person name="Cai F."/>
            <person name="Tandeau de Marsac N."/>
            <person name="Rippka R."/>
            <person name="Herdman M."/>
            <person name="Sivonen K."/>
            <person name="Coursin T."/>
            <person name="Laurent T."/>
            <person name="Goodwin L."/>
            <person name="Nolan M."/>
            <person name="Davenport K.W."/>
            <person name="Han C.S."/>
            <person name="Rubin E.M."/>
            <person name="Eisen J.A."/>
            <person name="Woyke T."/>
            <person name="Gugger M."/>
            <person name="Kerfeld C.A."/>
        </authorList>
    </citation>
    <scope>NUCLEOTIDE SEQUENCE [LARGE SCALE GENOMIC DNA]</scope>
    <source>
        <strain evidence="4">ATCC 27147 / PCC 6307</strain>
    </source>
</reference>
<evidence type="ECO:0000256" key="1">
    <source>
        <dbReference type="ARBA" id="ARBA00022801"/>
    </source>
</evidence>
<dbReference type="RefSeq" id="WP_015110924.1">
    <property type="nucleotide sequence ID" value="NC_019675.1"/>
</dbReference>
<dbReference type="KEGG" id="cgc:Cyagr_3431"/>
<dbReference type="InterPro" id="IPR000595">
    <property type="entry name" value="cNMP-bd_dom"/>
</dbReference>
<dbReference type="InterPro" id="IPR001932">
    <property type="entry name" value="PPM-type_phosphatase-like_dom"/>
</dbReference>
<dbReference type="SMART" id="SM00100">
    <property type="entry name" value="cNMP"/>
    <property type="match status" value="1"/>
</dbReference>
<dbReference type="PANTHER" id="PTHR43156">
    <property type="entry name" value="STAGE II SPORULATION PROTEIN E-RELATED"/>
    <property type="match status" value="1"/>
</dbReference>
<dbReference type="SUPFAM" id="SSF81606">
    <property type="entry name" value="PP2C-like"/>
    <property type="match status" value="1"/>
</dbReference>
<dbReference type="EMBL" id="CP003495">
    <property type="protein sequence ID" value="AFY30491.1"/>
    <property type="molecule type" value="Genomic_DNA"/>
</dbReference>
<name>K9PCM5_CYAGP</name>
<dbReference type="Pfam" id="PF00027">
    <property type="entry name" value="cNMP_binding"/>
    <property type="match status" value="1"/>
</dbReference>
<evidence type="ECO:0000259" key="2">
    <source>
        <dbReference type="PROSITE" id="PS50042"/>
    </source>
</evidence>
<dbReference type="STRING" id="292564.Cyagr_3431"/>
<dbReference type="Gene3D" id="2.60.120.10">
    <property type="entry name" value="Jelly Rolls"/>
    <property type="match status" value="1"/>
</dbReference>
<dbReference type="HOGENOM" id="CLU_035299_0_0_3"/>
<dbReference type="AlphaFoldDB" id="K9PCM5"/>
<dbReference type="Pfam" id="PF07228">
    <property type="entry name" value="SpoIIE"/>
    <property type="match status" value="1"/>
</dbReference>
<dbReference type="InterPro" id="IPR018490">
    <property type="entry name" value="cNMP-bd_dom_sf"/>
</dbReference>
<dbReference type="SMART" id="SM00331">
    <property type="entry name" value="PP2C_SIG"/>
    <property type="match status" value="1"/>
</dbReference>
<accession>K9PCM5</accession>
<dbReference type="OrthoDB" id="311592at2"/>
<proteinExistence type="predicted"/>
<evidence type="ECO:0000313" key="4">
    <source>
        <dbReference type="Proteomes" id="UP000010388"/>
    </source>
</evidence>
<dbReference type="PATRIC" id="fig|292564.3.peg.3257"/>
<dbReference type="eggNOG" id="COG0664">
    <property type="taxonomic scope" value="Bacteria"/>
</dbReference>
<dbReference type="InterPro" id="IPR014710">
    <property type="entry name" value="RmlC-like_jellyroll"/>
</dbReference>
<dbReference type="Proteomes" id="UP000010388">
    <property type="component" value="Chromosome"/>
</dbReference>
<dbReference type="PROSITE" id="PS50042">
    <property type="entry name" value="CNMP_BINDING_3"/>
    <property type="match status" value="1"/>
</dbReference>
<keyword evidence="1" id="KW-0378">Hydrolase</keyword>
<sequence>MCVEPPPSLDPSTTTSLPFKDIPLFRDLKEDVLLAAVHRCELLPLQPGQVLLTPGQTNEDIFIILAGTVTVHLGADGYRSKGMAIPIGQCIGEFSAIDGRPASALVRAEDDATVLRIPQQVFWSHMVLLPGVARNMMISLVERTRLTNQLTLEAQREALELSHLRKELDLARDLQLNMLPPQGDLFSGHPDIEIATLMEPATTVAGDFFDAFFVDSHRLFVCIGDVSGHGLGAALFMARSVGLLRILANTETSPDAVLRRLNDSLAEGNEAALFVTMFCGYLDVSSGLFTYSNGGHCPPLRLQDGEVRPIAMPKGALLGIFPGRTYQSLTLQLDPGDLLMVYTDGVTEAENIEGEPFGVQGCQSLLAEAGQAPLDSLIQGLRQSLRGFTSSQHLEDDCTLLLLRRRPDSVVREGS</sequence>
<dbReference type="InterPro" id="IPR036457">
    <property type="entry name" value="PPM-type-like_dom_sf"/>
</dbReference>